<dbReference type="AlphaFoldDB" id="A0A448WRV9"/>
<dbReference type="InterPro" id="IPR001660">
    <property type="entry name" value="SAM"/>
</dbReference>
<dbReference type="InterPro" id="IPR013761">
    <property type="entry name" value="SAM/pointed_sf"/>
</dbReference>
<dbReference type="EMBL" id="CAAALY010038340">
    <property type="protein sequence ID" value="VEL18718.1"/>
    <property type="molecule type" value="Genomic_DNA"/>
</dbReference>
<evidence type="ECO:0000313" key="2">
    <source>
        <dbReference type="EMBL" id="VEL18718.1"/>
    </source>
</evidence>
<dbReference type="PROSITE" id="PS50105">
    <property type="entry name" value="SAM_DOMAIN"/>
    <property type="match status" value="1"/>
</dbReference>
<sequence>MDILTEMGHEELKELGVTVYGQRHKLIKGVERIRQAAIQSIGPVSNVIKPSTGTTTTVTGVPGGQSSTIMVASTSAASTSTSSTSLLLLGTGGTSSATGSDAVAEPRVGVQAVHQGFTGVGVTEPSPPGPAHFPPAAQRATVLVELERTDPEFVSVEEQVCTPCYLQYALEDC</sequence>
<organism evidence="2 3">
    <name type="scientific">Protopolystoma xenopodis</name>
    <dbReference type="NCBI Taxonomy" id="117903"/>
    <lineage>
        <taxon>Eukaryota</taxon>
        <taxon>Metazoa</taxon>
        <taxon>Spiralia</taxon>
        <taxon>Lophotrochozoa</taxon>
        <taxon>Platyhelminthes</taxon>
        <taxon>Monogenea</taxon>
        <taxon>Polyopisthocotylea</taxon>
        <taxon>Polystomatidea</taxon>
        <taxon>Polystomatidae</taxon>
        <taxon>Protopolystoma</taxon>
    </lineage>
</organism>
<reference evidence="2" key="1">
    <citation type="submission" date="2018-11" db="EMBL/GenBank/DDBJ databases">
        <authorList>
            <consortium name="Pathogen Informatics"/>
        </authorList>
    </citation>
    <scope>NUCLEOTIDE SEQUENCE</scope>
</reference>
<feature type="domain" description="SAM" evidence="1">
    <location>
        <begin position="1"/>
        <end position="36"/>
    </location>
</feature>
<protein>
    <recommendedName>
        <fullName evidence="1">SAM domain-containing protein</fullName>
    </recommendedName>
</protein>
<dbReference type="Gene3D" id="1.10.150.50">
    <property type="entry name" value="Transcription Factor, Ets-1"/>
    <property type="match status" value="1"/>
</dbReference>
<comment type="caution">
    <text evidence="2">The sequence shown here is derived from an EMBL/GenBank/DDBJ whole genome shotgun (WGS) entry which is preliminary data.</text>
</comment>
<keyword evidence="3" id="KW-1185">Reference proteome</keyword>
<accession>A0A448WRV9</accession>
<dbReference type="SUPFAM" id="SSF47769">
    <property type="entry name" value="SAM/Pointed domain"/>
    <property type="match status" value="1"/>
</dbReference>
<proteinExistence type="predicted"/>
<dbReference type="Pfam" id="PF07647">
    <property type="entry name" value="SAM_2"/>
    <property type="match status" value="1"/>
</dbReference>
<name>A0A448WRV9_9PLAT</name>
<dbReference type="OrthoDB" id="4772757at2759"/>
<gene>
    <name evidence="2" type="ORF">PXEA_LOCUS12158</name>
</gene>
<evidence type="ECO:0000313" key="3">
    <source>
        <dbReference type="Proteomes" id="UP000784294"/>
    </source>
</evidence>
<dbReference type="Proteomes" id="UP000784294">
    <property type="component" value="Unassembled WGS sequence"/>
</dbReference>
<evidence type="ECO:0000259" key="1">
    <source>
        <dbReference type="PROSITE" id="PS50105"/>
    </source>
</evidence>